<keyword evidence="1" id="KW-1133">Transmembrane helix</keyword>
<evidence type="ECO:0000313" key="3">
    <source>
        <dbReference type="Proteomes" id="UP000198694"/>
    </source>
</evidence>
<name>A0A1G8Y5J1_9BACI</name>
<keyword evidence="1" id="KW-0472">Membrane</keyword>
<feature type="transmembrane region" description="Helical" evidence="1">
    <location>
        <begin position="17"/>
        <end position="35"/>
    </location>
</feature>
<gene>
    <name evidence="2" type="ORF">SAMN05216243_1415</name>
</gene>
<dbReference type="Proteomes" id="UP000198694">
    <property type="component" value="Unassembled WGS sequence"/>
</dbReference>
<accession>A0A1G8Y5J1</accession>
<dbReference type="EMBL" id="FNFL01000002">
    <property type="protein sequence ID" value="SDJ97993.1"/>
    <property type="molecule type" value="Genomic_DNA"/>
</dbReference>
<keyword evidence="1" id="KW-0812">Transmembrane</keyword>
<keyword evidence="3" id="KW-1185">Reference proteome</keyword>
<evidence type="ECO:0000256" key="1">
    <source>
        <dbReference type="SAM" id="Phobius"/>
    </source>
</evidence>
<dbReference type="AlphaFoldDB" id="A0A1G8Y5J1"/>
<organism evidence="2 3">
    <name type="scientific">Sediminibacillus albus</name>
    <dbReference type="NCBI Taxonomy" id="407036"/>
    <lineage>
        <taxon>Bacteria</taxon>
        <taxon>Bacillati</taxon>
        <taxon>Bacillota</taxon>
        <taxon>Bacilli</taxon>
        <taxon>Bacillales</taxon>
        <taxon>Bacillaceae</taxon>
        <taxon>Sediminibacillus</taxon>
    </lineage>
</organism>
<protein>
    <submittedName>
        <fullName evidence="2">Uncharacterized protein</fullName>
    </submittedName>
</protein>
<proteinExistence type="predicted"/>
<reference evidence="2 3" key="1">
    <citation type="submission" date="2016-10" db="EMBL/GenBank/DDBJ databases">
        <authorList>
            <person name="de Groot N.N."/>
        </authorList>
    </citation>
    <scope>NUCLEOTIDE SEQUENCE [LARGE SCALE GENOMIC DNA]</scope>
    <source>
        <strain evidence="2 3">CGMCC 1.6502</strain>
    </source>
</reference>
<sequence>MSESAQTAAANKTRRPLVLAILGISMFMAAIEGIFNTKKPIKC</sequence>
<evidence type="ECO:0000313" key="2">
    <source>
        <dbReference type="EMBL" id="SDJ97993.1"/>
    </source>
</evidence>